<accession>A0A9W6X2A9</accession>
<proteinExistence type="predicted"/>
<dbReference type="InterPro" id="IPR044554">
    <property type="entry name" value="ANAPC2"/>
</dbReference>
<name>A0A9W6X2A9_9STRA</name>
<evidence type="ECO:0000313" key="4">
    <source>
        <dbReference type="Proteomes" id="UP001165121"/>
    </source>
</evidence>
<evidence type="ECO:0000313" key="3">
    <source>
        <dbReference type="EMBL" id="GMF27997.1"/>
    </source>
</evidence>
<dbReference type="GO" id="GO:0007091">
    <property type="term" value="P:metaphase/anaphase transition of mitotic cell cycle"/>
    <property type="evidence" value="ECO:0007669"/>
    <property type="project" value="TreeGrafter"/>
</dbReference>
<dbReference type="EMBL" id="BSXT01000458">
    <property type="protein sequence ID" value="GMF27997.1"/>
    <property type="molecule type" value="Genomic_DNA"/>
</dbReference>
<dbReference type="GO" id="GO:0005680">
    <property type="term" value="C:anaphase-promoting complex"/>
    <property type="evidence" value="ECO:0007669"/>
    <property type="project" value="TreeGrafter"/>
</dbReference>
<dbReference type="Pfam" id="PF25773">
    <property type="entry name" value="TPR_ANAPC2"/>
    <property type="match status" value="1"/>
</dbReference>
<feature type="region of interest" description="Disordered" evidence="1">
    <location>
        <begin position="177"/>
        <end position="206"/>
    </location>
</feature>
<evidence type="ECO:0000259" key="2">
    <source>
        <dbReference type="Pfam" id="PF25773"/>
    </source>
</evidence>
<feature type="domain" description="Anaphase-promoting complex subunit 2 TPR repeats" evidence="2">
    <location>
        <begin position="63"/>
        <end position="142"/>
    </location>
</feature>
<organism evidence="3 4">
    <name type="scientific">Phytophthora fragariaefolia</name>
    <dbReference type="NCBI Taxonomy" id="1490495"/>
    <lineage>
        <taxon>Eukaryota</taxon>
        <taxon>Sar</taxon>
        <taxon>Stramenopiles</taxon>
        <taxon>Oomycota</taxon>
        <taxon>Peronosporomycetes</taxon>
        <taxon>Peronosporales</taxon>
        <taxon>Peronosporaceae</taxon>
        <taxon>Phytophthora</taxon>
    </lineage>
</organism>
<dbReference type="InterPro" id="IPR057975">
    <property type="entry name" value="TPR_ANAPC2"/>
</dbReference>
<dbReference type="Proteomes" id="UP001165121">
    <property type="component" value="Unassembled WGS sequence"/>
</dbReference>
<comment type="caution">
    <text evidence="3">The sequence shown here is derived from an EMBL/GenBank/DDBJ whole genome shotgun (WGS) entry which is preliminary data.</text>
</comment>
<dbReference type="PANTHER" id="PTHR45957">
    <property type="entry name" value="ANAPHASE-PROMOTING COMPLEX SUBUNIT 2"/>
    <property type="match status" value="1"/>
</dbReference>
<protein>
    <submittedName>
        <fullName evidence="3">Unnamed protein product</fullName>
    </submittedName>
</protein>
<dbReference type="PANTHER" id="PTHR45957:SF1">
    <property type="entry name" value="ANAPHASE-PROMOTING COMPLEX SUBUNIT 2"/>
    <property type="match status" value="1"/>
</dbReference>
<gene>
    <name evidence="3" type="ORF">Pfra01_000569300</name>
</gene>
<dbReference type="OrthoDB" id="5581181at2759"/>
<reference evidence="3" key="1">
    <citation type="submission" date="2023-04" db="EMBL/GenBank/DDBJ databases">
        <title>Phytophthora fragariaefolia NBRC 109709.</title>
        <authorList>
            <person name="Ichikawa N."/>
            <person name="Sato H."/>
            <person name="Tonouchi N."/>
        </authorList>
    </citation>
    <scope>NUCLEOTIDE SEQUENCE</scope>
    <source>
        <strain evidence="3">NBRC 109709</strain>
    </source>
</reference>
<dbReference type="GO" id="GO:0070979">
    <property type="term" value="P:protein K11-linked ubiquitination"/>
    <property type="evidence" value="ECO:0007669"/>
    <property type="project" value="TreeGrafter"/>
</dbReference>
<evidence type="ECO:0000256" key="1">
    <source>
        <dbReference type="SAM" id="MobiDB-lite"/>
    </source>
</evidence>
<dbReference type="AlphaFoldDB" id="A0A9W6X2A9"/>
<keyword evidence="4" id="KW-1185">Reference proteome</keyword>
<sequence>MQTKDEHVVDKWRHTLSQHVLHEFGSLRITQLFEIIKEFPDRYSMMEAATWMRMEAELTRAGSIPALEDLRLCLERTHQHDELLREFQGTLQSRLLQPGANTSAILDIYVSTIKVHCSTMLERCNSKLNPMLLCVAAYLRKRKDTVRCIVQSLTDEQSGDLFEELRRDNMRIIQHDDDSDDDEVLNNPHHHLGMNGGLTDATPLHQ</sequence>